<dbReference type="PANTHER" id="PTHR30026">
    <property type="entry name" value="OUTER MEMBRANE PROTEIN TOLC"/>
    <property type="match status" value="1"/>
</dbReference>
<evidence type="ECO:0000313" key="9">
    <source>
        <dbReference type="Proteomes" id="UP001549749"/>
    </source>
</evidence>
<comment type="subcellular location">
    <subcellularLocation>
        <location evidence="1">Cell outer membrane</location>
    </subcellularLocation>
</comment>
<dbReference type="Proteomes" id="UP001549749">
    <property type="component" value="Unassembled WGS sequence"/>
</dbReference>
<accession>A0ABV2T509</accession>
<evidence type="ECO:0000256" key="2">
    <source>
        <dbReference type="ARBA" id="ARBA00022452"/>
    </source>
</evidence>
<evidence type="ECO:0000256" key="4">
    <source>
        <dbReference type="ARBA" id="ARBA00023136"/>
    </source>
</evidence>
<evidence type="ECO:0000256" key="5">
    <source>
        <dbReference type="ARBA" id="ARBA00023237"/>
    </source>
</evidence>
<feature type="signal peptide" evidence="7">
    <location>
        <begin position="1"/>
        <end position="16"/>
    </location>
</feature>
<dbReference type="Gene3D" id="1.20.1600.10">
    <property type="entry name" value="Outer membrane efflux proteins (OEP)"/>
    <property type="match status" value="1"/>
</dbReference>
<reference evidence="8 9" key="1">
    <citation type="submission" date="2024-06" db="EMBL/GenBank/DDBJ databases">
        <title>Chitinophaga defluvii sp. nov., isolated from municipal sewage.</title>
        <authorList>
            <person name="Zhang L."/>
        </authorList>
    </citation>
    <scope>NUCLEOTIDE SEQUENCE [LARGE SCALE GENOMIC DNA]</scope>
    <source>
        <strain evidence="8 9">H8</strain>
    </source>
</reference>
<protein>
    <submittedName>
        <fullName evidence="8">TolC family protein</fullName>
    </submittedName>
</protein>
<dbReference type="InterPro" id="IPR051906">
    <property type="entry name" value="TolC-like"/>
</dbReference>
<keyword evidence="3" id="KW-0812">Transmembrane</keyword>
<evidence type="ECO:0000256" key="7">
    <source>
        <dbReference type="SAM" id="SignalP"/>
    </source>
</evidence>
<keyword evidence="7" id="KW-0732">Signal</keyword>
<dbReference type="SUPFAM" id="SSF56954">
    <property type="entry name" value="Outer membrane efflux proteins (OEP)"/>
    <property type="match status" value="1"/>
</dbReference>
<feature type="coiled-coil region" evidence="6">
    <location>
        <begin position="165"/>
        <end position="192"/>
    </location>
</feature>
<evidence type="ECO:0000256" key="3">
    <source>
        <dbReference type="ARBA" id="ARBA00022692"/>
    </source>
</evidence>
<comment type="caution">
    <text evidence="8">The sequence shown here is derived from an EMBL/GenBank/DDBJ whole genome shotgun (WGS) entry which is preliminary data.</text>
</comment>
<keyword evidence="5" id="KW-0998">Cell outer membrane</keyword>
<feature type="chain" id="PRO_5046789884" evidence="7">
    <location>
        <begin position="17"/>
        <end position="409"/>
    </location>
</feature>
<sequence>MYIRILLLLLPFGAMAQSLPLTMDKAVEMALQQNKGLQSAATQVEYYRYLTKTAGEVAKTDVSLQYGQYNSYVKNDNHFAISQALPFPTVFGARKQLSKAQEEKAVWFKANTQNELVYQVKQVYMQLLHQKEQKRLLLHQDSLFTTFARSAELRYRTGESRMLEKVAAEGRLNEVKNQLKQQEADAAIFTARLQALLMTNDIPELTESGIPEQNITITADTGVIKNNPYLEYLRQDVSIAEKQKQLLNASIMPDITLGYFNLSLIGTPVDAAGVKMATGSNRFQGFQVGVALPLWLGPMKARVRAEEKQRQAASLNYDNGRTLLKGEYQQAIEQYIKQQHNLSYYKGTALPNAELILTQSQLAYSKGEISYAEHFINMEQVLNIRQGYLQTLLDAKLAALYIDFLQGNH</sequence>
<gene>
    <name evidence="8" type="ORF">ABR189_07550</name>
</gene>
<proteinExistence type="predicted"/>
<evidence type="ECO:0000256" key="6">
    <source>
        <dbReference type="SAM" id="Coils"/>
    </source>
</evidence>
<evidence type="ECO:0000313" key="8">
    <source>
        <dbReference type="EMBL" id="MET6997219.1"/>
    </source>
</evidence>
<keyword evidence="4" id="KW-0472">Membrane</keyword>
<dbReference type="RefSeq" id="WP_354659858.1">
    <property type="nucleotide sequence ID" value="NZ_JBEXAC010000001.1"/>
</dbReference>
<evidence type="ECO:0000256" key="1">
    <source>
        <dbReference type="ARBA" id="ARBA00004442"/>
    </source>
</evidence>
<dbReference type="EMBL" id="JBEXAC010000001">
    <property type="protein sequence ID" value="MET6997219.1"/>
    <property type="molecule type" value="Genomic_DNA"/>
</dbReference>
<keyword evidence="2" id="KW-1134">Transmembrane beta strand</keyword>
<keyword evidence="9" id="KW-1185">Reference proteome</keyword>
<dbReference type="PANTHER" id="PTHR30026:SF20">
    <property type="entry name" value="OUTER MEMBRANE PROTEIN TOLC"/>
    <property type="match status" value="1"/>
</dbReference>
<keyword evidence="6" id="KW-0175">Coiled coil</keyword>
<name>A0ABV2T509_9BACT</name>
<organism evidence="8 9">
    <name type="scientific">Chitinophaga defluvii</name>
    <dbReference type="NCBI Taxonomy" id="3163343"/>
    <lineage>
        <taxon>Bacteria</taxon>
        <taxon>Pseudomonadati</taxon>
        <taxon>Bacteroidota</taxon>
        <taxon>Chitinophagia</taxon>
        <taxon>Chitinophagales</taxon>
        <taxon>Chitinophagaceae</taxon>
        <taxon>Chitinophaga</taxon>
    </lineage>
</organism>